<accession>A0A2G2WXS0</accession>
<reference evidence="2 3" key="1">
    <citation type="journal article" date="2017" name="Genome Biol.">
        <title>New reference genome sequences of hot pepper reveal the massive evolution of plant disease-resistance genes by retroduplication.</title>
        <authorList>
            <person name="Kim S."/>
            <person name="Park J."/>
            <person name="Yeom S.I."/>
            <person name="Kim Y.M."/>
            <person name="Seo E."/>
            <person name="Kim K.T."/>
            <person name="Kim M.S."/>
            <person name="Lee J.M."/>
            <person name="Cheong K."/>
            <person name="Shin H.S."/>
            <person name="Kim S.B."/>
            <person name="Han K."/>
            <person name="Lee J."/>
            <person name="Park M."/>
            <person name="Lee H.A."/>
            <person name="Lee H.Y."/>
            <person name="Lee Y."/>
            <person name="Oh S."/>
            <person name="Lee J.H."/>
            <person name="Choi E."/>
            <person name="Choi E."/>
            <person name="Lee S.E."/>
            <person name="Jeon J."/>
            <person name="Kim H."/>
            <person name="Choi G."/>
            <person name="Song H."/>
            <person name="Lee J."/>
            <person name="Lee S.C."/>
            <person name="Kwon J.K."/>
            <person name="Lee H.Y."/>
            <person name="Koo N."/>
            <person name="Hong Y."/>
            <person name="Kim R.W."/>
            <person name="Kang W.H."/>
            <person name="Huh J.H."/>
            <person name="Kang B.C."/>
            <person name="Yang T.J."/>
            <person name="Lee Y.H."/>
            <person name="Bennetzen J.L."/>
            <person name="Choi D."/>
        </authorList>
    </citation>
    <scope>NUCLEOTIDE SEQUENCE [LARGE SCALE GENOMIC DNA]</scope>
    <source>
        <strain evidence="3">cv. PBC81</strain>
    </source>
</reference>
<feature type="domain" description="ABC transporter" evidence="1">
    <location>
        <begin position="75"/>
        <end position="152"/>
    </location>
</feature>
<proteinExistence type="predicted"/>
<dbReference type="Pfam" id="PF00005">
    <property type="entry name" value="ABC_tran"/>
    <property type="match status" value="1"/>
</dbReference>
<dbReference type="EMBL" id="MLFT02000004">
    <property type="protein sequence ID" value="PHT50037.1"/>
    <property type="molecule type" value="Genomic_DNA"/>
</dbReference>
<evidence type="ECO:0000313" key="2">
    <source>
        <dbReference type="EMBL" id="PHT50037.1"/>
    </source>
</evidence>
<dbReference type="Proteomes" id="UP000224567">
    <property type="component" value="Unassembled WGS sequence"/>
</dbReference>
<keyword evidence="3" id="KW-1185">Reference proteome</keyword>
<protein>
    <submittedName>
        <fullName evidence="2">Pleiotropic drug resistance protein 1</fullName>
    </submittedName>
</protein>
<dbReference type="InterPro" id="IPR027417">
    <property type="entry name" value="P-loop_NTPase"/>
</dbReference>
<dbReference type="PANTHER" id="PTHR48040:SF26">
    <property type="entry name" value="ABC TRANSPORTER DOMAIN-CONTAINING PROTEIN"/>
    <property type="match status" value="1"/>
</dbReference>
<dbReference type="SUPFAM" id="SSF52540">
    <property type="entry name" value="P-loop containing nucleoside triphosphate hydrolases"/>
    <property type="match status" value="1"/>
</dbReference>
<dbReference type="OrthoDB" id="66620at2759"/>
<evidence type="ECO:0000313" key="3">
    <source>
        <dbReference type="Proteomes" id="UP000224567"/>
    </source>
</evidence>
<comment type="caution">
    <text evidence="2">The sequence shown here is derived from an EMBL/GenBank/DDBJ whole genome shotgun (WGS) entry which is preliminary data.</text>
</comment>
<dbReference type="GO" id="GO:0016887">
    <property type="term" value="F:ATP hydrolysis activity"/>
    <property type="evidence" value="ECO:0007669"/>
    <property type="project" value="InterPro"/>
</dbReference>
<dbReference type="AlphaFoldDB" id="A0A2G2WXS0"/>
<reference evidence="3" key="2">
    <citation type="journal article" date="2017" name="J. Anim. Genet.">
        <title>Multiple reference genome sequences of hot pepper reveal the massive evolution of plant disease resistance genes by retroduplication.</title>
        <authorList>
            <person name="Kim S."/>
            <person name="Park J."/>
            <person name="Yeom S.-I."/>
            <person name="Kim Y.-M."/>
            <person name="Seo E."/>
            <person name="Kim K.-T."/>
            <person name="Kim M.-S."/>
            <person name="Lee J.M."/>
            <person name="Cheong K."/>
            <person name="Shin H.-S."/>
            <person name="Kim S.-B."/>
            <person name="Han K."/>
            <person name="Lee J."/>
            <person name="Park M."/>
            <person name="Lee H.-A."/>
            <person name="Lee H.-Y."/>
            <person name="Lee Y."/>
            <person name="Oh S."/>
            <person name="Lee J.H."/>
            <person name="Choi E."/>
            <person name="Choi E."/>
            <person name="Lee S.E."/>
            <person name="Jeon J."/>
            <person name="Kim H."/>
            <person name="Choi G."/>
            <person name="Song H."/>
            <person name="Lee J."/>
            <person name="Lee S.-C."/>
            <person name="Kwon J.-K."/>
            <person name="Lee H.-Y."/>
            <person name="Koo N."/>
            <person name="Hong Y."/>
            <person name="Kim R.W."/>
            <person name="Kang W.-H."/>
            <person name="Huh J.H."/>
            <person name="Kang B.-C."/>
            <person name="Yang T.-J."/>
            <person name="Lee Y.-H."/>
            <person name="Bennetzen J.L."/>
            <person name="Choi D."/>
        </authorList>
    </citation>
    <scope>NUCLEOTIDE SEQUENCE [LARGE SCALE GENOMIC DNA]</scope>
    <source>
        <strain evidence="3">cv. PBC81</strain>
    </source>
</reference>
<dbReference type="InterPro" id="IPR003439">
    <property type="entry name" value="ABC_transporter-like_ATP-bd"/>
</dbReference>
<evidence type="ECO:0000259" key="1">
    <source>
        <dbReference type="Pfam" id="PF00005"/>
    </source>
</evidence>
<gene>
    <name evidence="2" type="ORF">CQW23_09784</name>
</gene>
<dbReference type="GO" id="GO:0005524">
    <property type="term" value="F:ATP binding"/>
    <property type="evidence" value="ECO:0007669"/>
    <property type="project" value="InterPro"/>
</dbReference>
<organism evidence="2 3">
    <name type="scientific">Capsicum baccatum</name>
    <name type="common">Peruvian pepper</name>
    <dbReference type="NCBI Taxonomy" id="33114"/>
    <lineage>
        <taxon>Eukaryota</taxon>
        <taxon>Viridiplantae</taxon>
        <taxon>Streptophyta</taxon>
        <taxon>Embryophyta</taxon>
        <taxon>Tracheophyta</taxon>
        <taxon>Spermatophyta</taxon>
        <taxon>Magnoliopsida</taxon>
        <taxon>eudicotyledons</taxon>
        <taxon>Gunneridae</taxon>
        <taxon>Pentapetalae</taxon>
        <taxon>asterids</taxon>
        <taxon>lamiids</taxon>
        <taxon>Solanales</taxon>
        <taxon>Solanaceae</taxon>
        <taxon>Solanoideae</taxon>
        <taxon>Capsiceae</taxon>
        <taxon>Capsicum</taxon>
    </lineage>
</organism>
<name>A0A2G2WXS0_CAPBA</name>
<dbReference type="Gene3D" id="3.40.50.300">
    <property type="entry name" value="P-loop containing nucleotide triphosphate hydrolases"/>
    <property type="match status" value="1"/>
</dbReference>
<dbReference type="PANTHER" id="PTHR48040">
    <property type="entry name" value="PLEIOTROPIC DRUG RESISTANCE PROTEIN 1-LIKE ISOFORM X1"/>
    <property type="match status" value="1"/>
</dbReference>
<sequence>MFTAPGGDAFNKSTRDNDEEQELRWDAIERLPTYDRLRKGILRQTLDDGKINYHEGFLEKIKIVPSKKRIVNILHYVNGIVRPSRMTLLLGPPGFGKTTLLKTFVGVLDKDLRVNGRISYCGRELSDFIPQKTCAYISQHDIHHGEITFRETLDFAGRCLGVGKRCDLLTELSRRE</sequence>